<reference evidence="3" key="2">
    <citation type="submission" date="2020-11" db="EMBL/GenBank/DDBJ databases">
        <authorList>
            <consortium name="DOE Joint Genome Institute"/>
            <person name="Kuo A."/>
            <person name="Miyauchi S."/>
            <person name="Kiss E."/>
            <person name="Drula E."/>
            <person name="Kohler A."/>
            <person name="Sanchez-Garcia M."/>
            <person name="Andreopoulos B."/>
            <person name="Barry K.W."/>
            <person name="Bonito G."/>
            <person name="Buee M."/>
            <person name="Carver A."/>
            <person name="Chen C."/>
            <person name="Cichocki N."/>
            <person name="Clum A."/>
            <person name="Culley D."/>
            <person name="Crous P.W."/>
            <person name="Fauchery L."/>
            <person name="Girlanda M."/>
            <person name="Hayes R."/>
            <person name="Keri Z."/>
            <person name="Labutti K."/>
            <person name="Lipzen A."/>
            <person name="Lombard V."/>
            <person name="Magnuson J."/>
            <person name="Maillard F."/>
            <person name="Morin E."/>
            <person name="Murat C."/>
            <person name="Nolan M."/>
            <person name="Ohm R."/>
            <person name="Pangilinan J."/>
            <person name="Pereira M."/>
            <person name="Perotto S."/>
            <person name="Peter M."/>
            <person name="Riley R."/>
            <person name="Sitrit Y."/>
            <person name="Stielow B."/>
            <person name="Szollosi G."/>
            <person name="Zifcakova L."/>
            <person name="Stursova M."/>
            <person name="Spatafora J.W."/>
            <person name="Tedersoo L."/>
            <person name="Vaario L.-M."/>
            <person name="Yamada A."/>
            <person name="Yan M."/>
            <person name="Wang P."/>
            <person name="Xu J."/>
            <person name="Bruns T."/>
            <person name="Baldrian P."/>
            <person name="Vilgalys R."/>
            <person name="Henrissat B."/>
            <person name="Grigoriev I.V."/>
            <person name="Hibbett D."/>
            <person name="Nagy L.G."/>
            <person name="Martin F.M."/>
        </authorList>
    </citation>
    <scope>NUCLEOTIDE SEQUENCE</scope>
    <source>
        <strain evidence="3">UH-Tt-Lm1</strain>
    </source>
</reference>
<keyword evidence="1" id="KW-0472">Membrane</keyword>
<feature type="chain" id="PRO_5040236176" description="Transmembrane protein" evidence="2">
    <location>
        <begin position="20"/>
        <end position="174"/>
    </location>
</feature>
<gene>
    <name evidence="3" type="ORF">BJ322DRAFT_333992</name>
</gene>
<feature type="signal peptide" evidence="2">
    <location>
        <begin position="1"/>
        <end position="19"/>
    </location>
</feature>
<dbReference type="OrthoDB" id="3315344at2759"/>
<dbReference type="Proteomes" id="UP000736335">
    <property type="component" value="Unassembled WGS sequence"/>
</dbReference>
<name>A0A9P6H680_9AGAM</name>
<organism evidence="3 4">
    <name type="scientific">Thelephora terrestris</name>
    <dbReference type="NCBI Taxonomy" id="56493"/>
    <lineage>
        <taxon>Eukaryota</taxon>
        <taxon>Fungi</taxon>
        <taxon>Dikarya</taxon>
        <taxon>Basidiomycota</taxon>
        <taxon>Agaricomycotina</taxon>
        <taxon>Agaricomycetes</taxon>
        <taxon>Thelephorales</taxon>
        <taxon>Thelephoraceae</taxon>
        <taxon>Thelephora</taxon>
    </lineage>
</organism>
<dbReference type="AlphaFoldDB" id="A0A9P6H680"/>
<accession>A0A9P6H680</accession>
<reference evidence="3" key="1">
    <citation type="journal article" date="2020" name="Nat. Commun.">
        <title>Large-scale genome sequencing of mycorrhizal fungi provides insights into the early evolution of symbiotic traits.</title>
        <authorList>
            <person name="Miyauchi S."/>
            <person name="Kiss E."/>
            <person name="Kuo A."/>
            <person name="Drula E."/>
            <person name="Kohler A."/>
            <person name="Sanchez-Garcia M."/>
            <person name="Morin E."/>
            <person name="Andreopoulos B."/>
            <person name="Barry K.W."/>
            <person name="Bonito G."/>
            <person name="Buee M."/>
            <person name="Carver A."/>
            <person name="Chen C."/>
            <person name="Cichocki N."/>
            <person name="Clum A."/>
            <person name="Culley D."/>
            <person name="Crous P.W."/>
            <person name="Fauchery L."/>
            <person name="Girlanda M."/>
            <person name="Hayes R.D."/>
            <person name="Keri Z."/>
            <person name="LaButti K."/>
            <person name="Lipzen A."/>
            <person name="Lombard V."/>
            <person name="Magnuson J."/>
            <person name="Maillard F."/>
            <person name="Murat C."/>
            <person name="Nolan M."/>
            <person name="Ohm R.A."/>
            <person name="Pangilinan J."/>
            <person name="Pereira M.F."/>
            <person name="Perotto S."/>
            <person name="Peter M."/>
            <person name="Pfister S."/>
            <person name="Riley R."/>
            <person name="Sitrit Y."/>
            <person name="Stielow J.B."/>
            <person name="Szollosi G."/>
            <person name="Zifcakova L."/>
            <person name="Stursova M."/>
            <person name="Spatafora J.W."/>
            <person name="Tedersoo L."/>
            <person name="Vaario L.M."/>
            <person name="Yamada A."/>
            <person name="Yan M."/>
            <person name="Wang P."/>
            <person name="Xu J."/>
            <person name="Bruns T."/>
            <person name="Baldrian P."/>
            <person name="Vilgalys R."/>
            <person name="Dunand C."/>
            <person name="Henrissat B."/>
            <person name="Grigoriev I.V."/>
            <person name="Hibbett D."/>
            <person name="Nagy L.G."/>
            <person name="Martin F.M."/>
        </authorList>
    </citation>
    <scope>NUCLEOTIDE SEQUENCE</scope>
    <source>
        <strain evidence="3">UH-Tt-Lm1</strain>
    </source>
</reference>
<protein>
    <recommendedName>
        <fullName evidence="5">Transmembrane protein</fullName>
    </recommendedName>
</protein>
<evidence type="ECO:0000256" key="1">
    <source>
        <dbReference type="SAM" id="Phobius"/>
    </source>
</evidence>
<evidence type="ECO:0008006" key="5">
    <source>
        <dbReference type="Google" id="ProtNLM"/>
    </source>
</evidence>
<proteinExistence type="predicted"/>
<evidence type="ECO:0000313" key="3">
    <source>
        <dbReference type="EMBL" id="KAF9780331.1"/>
    </source>
</evidence>
<keyword evidence="1" id="KW-0812">Transmembrane</keyword>
<evidence type="ECO:0000256" key="2">
    <source>
        <dbReference type="SAM" id="SignalP"/>
    </source>
</evidence>
<keyword evidence="1" id="KW-1133">Transmembrane helix</keyword>
<feature type="transmembrane region" description="Helical" evidence="1">
    <location>
        <begin position="143"/>
        <end position="173"/>
    </location>
</feature>
<comment type="caution">
    <text evidence="3">The sequence shown here is derived from an EMBL/GenBank/DDBJ whole genome shotgun (WGS) entry which is preliminary data.</text>
</comment>
<sequence length="174" mass="17489">MRFSTIFTVLAAGAMAIAGAVPEIVAKRSTNDIQSAFTTLSNKCDTILPKFTSCSDNDCTTTVVAELVVAIEACTAVVKGCDGGVPSAALVEVVVEVVVKIVAALSAHVDVCIGCDGLIDIYASVNVALAACLAVVVELCAGLAALLSIAVGLLGVVSALISLDFTAVLSVCLL</sequence>
<keyword evidence="4" id="KW-1185">Reference proteome</keyword>
<dbReference type="EMBL" id="WIUZ02000017">
    <property type="protein sequence ID" value="KAF9780331.1"/>
    <property type="molecule type" value="Genomic_DNA"/>
</dbReference>
<keyword evidence="2" id="KW-0732">Signal</keyword>
<evidence type="ECO:0000313" key="4">
    <source>
        <dbReference type="Proteomes" id="UP000736335"/>
    </source>
</evidence>